<dbReference type="InterPro" id="IPR036010">
    <property type="entry name" value="2Fe-2S_ferredoxin-like_sf"/>
</dbReference>
<evidence type="ECO:0000256" key="5">
    <source>
        <dbReference type="ARBA" id="ARBA00023014"/>
    </source>
</evidence>
<evidence type="ECO:0000313" key="7">
    <source>
        <dbReference type="EMBL" id="SDP42144.1"/>
    </source>
</evidence>
<keyword evidence="8" id="KW-1185">Reference proteome</keyword>
<dbReference type="Gene3D" id="1.10.150.120">
    <property type="entry name" value="[2Fe-2S]-binding domain"/>
    <property type="match status" value="1"/>
</dbReference>
<evidence type="ECO:0000256" key="1">
    <source>
        <dbReference type="ARBA" id="ARBA00022714"/>
    </source>
</evidence>
<dbReference type="Gene3D" id="3.10.20.30">
    <property type="match status" value="1"/>
</dbReference>
<dbReference type="Proteomes" id="UP000199073">
    <property type="component" value="Unassembled WGS sequence"/>
</dbReference>
<keyword evidence="5" id="KW-0411">Iron-sulfur</keyword>
<evidence type="ECO:0000256" key="2">
    <source>
        <dbReference type="ARBA" id="ARBA00022723"/>
    </source>
</evidence>
<dbReference type="InterPro" id="IPR002888">
    <property type="entry name" value="2Fe-2S-bd"/>
</dbReference>
<keyword evidence="4" id="KW-0408">Iron</keyword>
<keyword evidence="2" id="KW-0479">Metal-binding</keyword>
<dbReference type="Pfam" id="PF00111">
    <property type="entry name" value="Fer2"/>
    <property type="match status" value="1"/>
</dbReference>
<dbReference type="PROSITE" id="PS00197">
    <property type="entry name" value="2FE2S_FER_1"/>
    <property type="match status" value="1"/>
</dbReference>
<dbReference type="PROSITE" id="PS51085">
    <property type="entry name" value="2FE2S_FER_2"/>
    <property type="match status" value="1"/>
</dbReference>
<dbReference type="GO" id="GO:0051537">
    <property type="term" value="F:2 iron, 2 sulfur cluster binding"/>
    <property type="evidence" value="ECO:0007669"/>
    <property type="project" value="UniProtKB-KW"/>
</dbReference>
<accession>A0A1H0SK76</accession>
<keyword evidence="1" id="KW-0001">2Fe-2S</keyword>
<evidence type="ECO:0000259" key="6">
    <source>
        <dbReference type="PROSITE" id="PS51085"/>
    </source>
</evidence>
<dbReference type="EMBL" id="FNJI01000019">
    <property type="protein sequence ID" value="SDP42144.1"/>
    <property type="molecule type" value="Genomic_DNA"/>
</dbReference>
<dbReference type="Pfam" id="PF01799">
    <property type="entry name" value="Fer2_2"/>
    <property type="match status" value="1"/>
</dbReference>
<proteinExistence type="predicted"/>
<dbReference type="FunFam" id="1.10.150.120:FF:000003">
    <property type="entry name" value="Carbon monoxide dehydrogenase, small subunit"/>
    <property type="match status" value="1"/>
</dbReference>
<dbReference type="PANTHER" id="PTHR44379:SF8">
    <property type="entry name" value="XANTHINE DEHYDROGENASE IRON-SULFUR-BINDING SUBUNIT XDHC-RELATED"/>
    <property type="match status" value="1"/>
</dbReference>
<dbReference type="STRING" id="91360.SAMN05660330_02721"/>
<dbReference type="AlphaFoldDB" id="A0A1H0SK76"/>
<feature type="domain" description="2Fe-2S ferredoxin-type" evidence="6">
    <location>
        <begin position="3"/>
        <end position="79"/>
    </location>
</feature>
<dbReference type="InterPro" id="IPR006058">
    <property type="entry name" value="2Fe2S_fd_BS"/>
</dbReference>
<sequence length="159" mass="16323">MSINITITLNGKKKTLAVAPTQSLLSALRNNAKAKEVKDGCSDGDCGACTVLMDGKAVNSCLVLAPAADGSEIVTVKGLGTAEAPSAVQESFVNSGAIQCGYCTAGMVISATAFLNENPDPTRTEIREGLSGNLCRCTGYQKIIDAVANAAKKNHSQGE</sequence>
<evidence type="ECO:0000256" key="3">
    <source>
        <dbReference type="ARBA" id="ARBA00023002"/>
    </source>
</evidence>
<name>A0A1H0SK76_9BACT</name>
<dbReference type="InterPro" id="IPR051452">
    <property type="entry name" value="Diverse_Oxidoreductases"/>
</dbReference>
<organism evidence="7 8">
    <name type="scientific">Desulforhopalus singaporensis</name>
    <dbReference type="NCBI Taxonomy" id="91360"/>
    <lineage>
        <taxon>Bacteria</taxon>
        <taxon>Pseudomonadati</taxon>
        <taxon>Thermodesulfobacteriota</taxon>
        <taxon>Desulfobulbia</taxon>
        <taxon>Desulfobulbales</taxon>
        <taxon>Desulfocapsaceae</taxon>
        <taxon>Desulforhopalus</taxon>
    </lineage>
</organism>
<gene>
    <name evidence="7" type="ORF">SAMN05660330_02721</name>
</gene>
<dbReference type="SUPFAM" id="SSF47741">
    <property type="entry name" value="CO dehydrogenase ISP C-domain like"/>
    <property type="match status" value="1"/>
</dbReference>
<evidence type="ECO:0000313" key="8">
    <source>
        <dbReference type="Proteomes" id="UP000199073"/>
    </source>
</evidence>
<dbReference type="SUPFAM" id="SSF54292">
    <property type="entry name" value="2Fe-2S ferredoxin-like"/>
    <property type="match status" value="1"/>
</dbReference>
<dbReference type="GO" id="GO:0016491">
    <property type="term" value="F:oxidoreductase activity"/>
    <property type="evidence" value="ECO:0007669"/>
    <property type="project" value="UniProtKB-KW"/>
</dbReference>
<protein>
    <submittedName>
        <fullName evidence="7">Purine hydroxylase delta subunit apoprotein</fullName>
    </submittedName>
</protein>
<dbReference type="InterPro" id="IPR001041">
    <property type="entry name" value="2Fe-2S_ferredoxin-type"/>
</dbReference>
<dbReference type="PANTHER" id="PTHR44379">
    <property type="entry name" value="OXIDOREDUCTASE WITH IRON-SULFUR SUBUNIT"/>
    <property type="match status" value="1"/>
</dbReference>
<dbReference type="OrthoDB" id="9775084at2"/>
<reference evidence="7 8" key="1">
    <citation type="submission" date="2016-10" db="EMBL/GenBank/DDBJ databases">
        <authorList>
            <person name="de Groot N.N."/>
        </authorList>
    </citation>
    <scope>NUCLEOTIDE SEQUENCE [LARGE SCALE GENOMIC DNA]</scope>
    <source>
        <strain evidence="7 8">DSM 12130</strain>
    </source>
</reference>
<evidence type="ECO:0000256" key="4">
    <source>
        <dbReference type="ARBA" id="ARBA00023004"/>
    </source>
</evidence>
<dbReference type="GO" id="GO:0046872">
    <property type="term" value="F:metal ion binding"/>
    <property type="evidence" value="ECO:0007669"/>
    <property type="project" value="UniProtKB-KW"/>
</dbReference>
<dbReference type="InterPro" id="IPR012675">
    <property type="entry name" value="Beta-grasp_dom_sf"/>
</dbReference>
<keyword evidence="3" id="KW-0560">Oxidoreductase</keyword>
<dbReference type="InterPro" id="IPR036884">
    <property type="entry name" value="2Fe-2S-bd_dom_sf"/>
</dbReference>
<dbReference type="CDD" id="cd00207">
    <property type="entry name" value="fer2"/>
    <property type="match status" value="1"/>
</dbReference>
<dbReference type="RefSeq" id="WP_092223728.1">
    <property type="nucleotide sequence ID" value="NZ_FNJI01000019.1"/>
</dbReference>